<accession>A0A1I2GMB1</accession>
<feature type="chain" id="PRO_5011618123" evidence="1">
    <location>
        <begin position="22"/>
        <end position="107"/>
    </location>
</feature>
<dbReference type="RefSeq" id="WP_143100835.1">
    <property type="nucleotide sequence ID" value="NZ_FOLQ01000033.1"/>
</dbReference>
<dbReference type="OrthoDB" id="965001at2"/>
<gene>
    <name evidence="2" type="ORF">SAMN05216167_13325</name>
</gene>
<name>A0A1I2GMB1_9BACT</name>
<evidence type="ECO:0000256" key="1">
    <source>
        <dbReference type="SAM" id="SignalP"/>
    </source>
</evidence>
<dbReference type="AlphaFoldDB" id="A0A1I2GMB1"/>
<keyword evidence="1" id="KW-0732">Signal</keyword>
<evidence type="ECO:0000313" key="3">
    <source>
        <dbReference type="Proteomes" id="UP000198598"/>
    </source>
</evidence>
<sequence>MRQVRIRLGLLLLLAGCNQDAAIKPDEVEATIKGYVIADNWSKSGSSGGLVIKINRDSYLISNSIPSDYENSNAWPVPVWVRYESASPDSCSQATNRVNILSIRRRS</sequence>
<dbReference type="EMBL" id="FOLQ01000033">
    <property type="protein sequence ID" value="SFF17741.1"/>
    <property type="molecule type" value="Genomic_DNA"/>
</dbReference>
<keyword evidence="3" id="KW-1185">Reference proteome</keyword>
<organism evidence="2 3">
    <name type="scientific">Spirosoma endophyticum</name>
    <dbReference type="NCBI Taxonomy" id="662367"/>
    <lineage>
        <taxon>Bacteria</taxon>
        <taxon>Pseudomonadati</taxon>
        <taxon>Bacteroidota</taxon>
        <taxon>Cytophagia</taxon>
        <taxon>Cytophagales</taxon>
        <taxon>Cytophagaceae</taxon>
        <taxon>Spirosoma</taxon>
    </lineage>
</organism>
<feature type="signal peptide" evidence="1">
    <location>
        <begin position="1"/>
        <end position="21"/>
    </location>
</feature>
<reference evidence="2 3" key="1">
    <citation type="submission" date="2016-10" db="EMBL/GenBank/DDBJ databases">
        <authorList>
            <person name="de Groot N.N."/>
        </authorList>
    </citation>
    <scope>NUCLEOTIDE SEQUENCE [LARGE SCALE GENOMIC DNA]</scope>
    <source>
        <strain evidence="2 3">DSM 26130</strain>
    </source>
</reference>
<evidence type="ECO:0000313" key="2">
    <source>
        <dbReference type="EMBL" id="SFF17741.1"/>
    </source>
</evidence>
<protein>
    <submittedName>
        <fullName evidence="2">Uncharacterized protein</fullName>
    </submittedName>
</protein>
<dbReference type="Proteomes" id="UP000198598">
    <property type="component" value="Unassembled WGS sequence"/>
</dbReference>
<proteinExistence type="predicted"/>